<dbReference type="GO" id="GO:0032465">
    <property type="term" value="P:regulation of cytokinesis"/>
    <property type="evidence" value="ECO:0007669"/>
    <property type="project" value="InterPro"/>
</dbReference>
<reference evidence="1" key="1">
    <citation type="submission" date="2014-12" db="EMBL/GenBank/DDBJ databases">
        <title>Insight into the proteome of Arion vulgaris.</title>
        <authorList>
            <person name="Aradska J."/>
            <person name="Bulat T."/>
            <person name="Smidak R."/>
            <person name="Sarate P."/>
            <person name="Gangsoo J."/>
            <person name="Sialana F."/>
            <person name="Bilban M."/>
            <person name="Lubec G."/>
        </authorList>
    </citation>
    <scope>NUCLEOTIDE SEQUENCE</scope>
    <source>
        <tissue evidence="1">Skin</tissue>
    </source>
</reference>
<proteinExistence type="predicted"/>
<dbReference type="GO" id="GO:0005814">
    <property type="term" value="C:centriole"/>
    <property type="evidence" value="ECO:0007669"/>
    <property type="project" value="InterPro"/>
</dbReference>
<dbReference type="GO" id="GO:0007099">
    <property type="term" value="P:centriole replication"/>
    <property type="evidence" value="ECO:0007669"/>
    <property type="project" value="InterPro"/>
</dbReference>
<gene>
    <name evidence="1" type="primary">ORF21585</name>
</gene>
<feature type="non-terminal residue" evidence="1">
    <location>
        <position position="180"/>
    </location>
</feature>
<name>A0A0B6YCD8_9EUPU</name>
<dbReference type="Pfam" id="PF16025">
    <property type="entry name" value="CaM_bind"/>
    <property type="match status" value="1"/>
</dbReference>
<sequence length="180" mass="20565">RHTFQSCPSSLNPDFESTIKFNGVPILPPAMTSSRRDELRQLKKDAVLLEKRLRARHRQELLAKVDSLVNQSQVRFPDTSSRHAARQLNFDSEGHEESAKFSRARDKLEVTDSYSNFTETNTEHDDFDLQTMDSVNSDFMSLTSDSIPRVFSGLVLTSVKEQKISYDLDRLSKALNVQDL</sequence>
<dbReference type="GO" id="GO:0032053">
    <property type="term" value="P:ciliary basal body organization"/>
    <property type="evidence" value="ECO:0007669"/>
    <property type="project" value="TreeGrafter"/>
</dbReference>
<dbReference type="AlphaFoldDB" id="A0A0B6YCD8"/>
<accession>A0A0B6YCD8</accession>
<dbReference type="PANTHER" id="PTHR13594">
    <property type="entry name" value="CENTRIOLAR COILED-COIL PROTEIN OF 110 KDA"/>
    <property type="match status" value="1"/>
</dbReference>
<dbReference type="EMBL" id="HACG01007067">
    <property type="protein sequence ID" value="CEK53932.1"/>
    <property type="molecule type" value="Transcribed_RNA"/>
</dbReference>
<organism evidence="1">
    <name type="scientific">Arion vulgaris</name>
    <dbReference type="NCBI Taxonomy" id="1028688"/>
    <lineage>
        <taxon>Eukaryota</taxon>
        <taxon>Metazoa</taxon>
        <taxon>Spiralia</taxon>
        <taxon>Lophotrochozoa</taxon>
        <taxon>Mollusca</taxon>
        <taxon>Gastropoda</taxon>
        <taxon>Heterobranchia</taxon>
        <taxon>Euthyneura</taxon>
        <taxon>Panpulmonata</taxon>
        <taxon>Eupulmonata</taxon>
        <taxon>Stylommatophora</taxon>
        <taxon>Helicina</taxon>
        <taxon>Arionoidea</taxon>
        <taxon>Arionidae</taxon>
        <taxon>Arion</taxon>
    </lineage>
</organism>
<feature type="non-terminal residue" evidence="1">
    <location>
        <position position="1"/>
    </location>
</feature>
<dbReference type="PANTHER" id="PTHR13594:SF1">
    <property type="entry name" value="CENTRIOLAR COILED-COIL PROTEIN OF 110 KDA"/>
    <property type="match status" value="1"/>
</dbReference>
<protein>
    <submittedName>
        <fullName evidence="1">Uncharacterized protein</fullName>
    </submittedName>
</protein>
<dbReference type="InterPro" id="IPR033207">
    <property type="entry name" value="CCP110"/>
</dbReference>
<evidence type="ECO:0000313" key="1">
    <source>
        <dbReference type="EMBL" id="CEK53932.1"/>
    </source>
</evidence>
<dbReference type="GO" id="GO:1903723">
    <property type="term" value="P:negative regulation of centriole elongation"/>
    <property type="evidence" value="ECO:0007669"/>
    <property type="project" value="TreeGrafter"/>
</dbReference>